<dbReference type="OrthoDB" id="2384350at2759"/>
<dbReference type="PROSITE" id="PS50088">
    <property type="entry name" value="ANK_REPEAT"/>
    <property type="match status" value="4"/>
</dbReference>
<feature type="compositionally biased region" description="Acidic residues" evidence="4">
    <location>
        <begin position="540"/>
        <end position="549"/>
    </location>
</feature>
<dbReference type="InterPro" id="IPR036770">
    <property type="entry name" value="Ankyrin_rpt-contain_sf"/>
</dbReference>
<keyword evidence="6" id="KW-1185">Reference proteome</keyword>
<feature type="repeat" description="ANK" evidence="3">
    <location>
        <begin position="142"/>
        <end position="174"/>
    </location>
</feature>
<dbReference type="PROSITE" id="PS50297">
    <property type="entry name" value="ANK_REP_REGION"/>
    <property type="match status" value="1"/>
</dbReference>
<feature type="repeat" description="ANK" evidence="3">
    <location>
        <begin position="257"/>
        <end position="289"/>
    </location>
</feature>
<feature type="compositionally biased region" description="Polar residues" evidence="4">
    <location>
        <begin position="483"/>
        <end position="503"/>
    </location>
</feature>
<comment type="caution">
    <text evidence="5">The sequence shown here is derived from an EMBL/GenBank/DDBJ whole genome shotgun (WGS) entry which is preliminary data.</text>
</comment>
<dbReference type="Proteomes" id="UP000749559">
    <property type="component" value="Unassembled WGS sequence"/>
</dbReference>
<name>A0A8S4QE14_OWEFU</name>
<feature type="repeat" description="ANK" evidence="3">
    <location>
        <begin position="21"/>
        <end position="58"/>
    </location>
</feature>
<evidence type="ECO:0000256" key="1">
    <source>
        <dbReference type="ARBA" id="ARBA00022737"/>
    </source>
</evidence>
<evidence type="ECO:0000256" key="3">
    <source>
        <dbReference type="PROSITE-ProRule" id="PRU00023"/>
    </source>
</evidence>
<evidence type="ECO:0000256" key="4">
    <source>
        <dbReference type="SAM" id="MobiDB-lite"/>
    </source>
</evidence>
<proteinExistence type="predicted"/>
<evidence type="ECO:0000256" key="2">
    <source>
        <dbReference type="ARBA" id="ARBA00023043"/>
    </source>
</evidence>
<protein>
    <recommendedName>
        <fullName evidence="7">Ankyrin repeat protein</fullName>
    </recommendedName>
</protein>
<dbReference type="Pfam" id="PF12796">
    <property type="entry name" value="Ank_2"/>
    <property type="match status" value="3"/>
</dbReference>
<evidence type="ECO:0000313" key="6">
    <source>
        <dbReference type="Proteomes" id="UP000749559"/>
    </source>
</evidence>
<dbReference type="SMART" id="SM00248">
    <property type="entry name" value="ANK"/>
    <property type="match status" value="6"/>
</dbReference>
<evidence type="ECO:0000313" key="5">
    <source>
        <dbReference type="EMBL" id="CAH1803132.1"/>
    </source>
</evidence>
<evidence type="ECO:0008006" key="7">
    <source>
        <dbReference type="Google" id="ProtNLM"/>
    </source>
</evidence>
<gene>
    <name evidence="5" type="ORF">OFUS_LOCUS26751</name>
</gene>
<dbReference type="PANTHER" id="PTHR24126:SF14">
    <property type="entry name" value="ANK_REP_REGION DOMAIN-CONTAINING PROTEIN"/>
    <property type="match status" value="1"/>
</dbReference>
<dbReference type="Gene3D" id="1.25.40.20">
    <property type="entry name" value="Ankyrin repeat-containing domain"/>
    <property type="match status" value="3"/>
</dbReference>
<sequence length="557" mass="61491">GVECLRLLIESGVDVNVQNNNGDSALIVAAAAASWYDYGVECLKLLIESGVDVNVQNNNGDSAFIVVAAAAAAAASLDSDGVECLKLLIESGVDVNVQNNKGDNALIAAAAAAAASVWTPFYLECLVVLIKNGVEVNISNYIDETALSIAVANYNPKMIEILLDHNADVNINKQATWDLVFQECKEHLLESETPLMAFLKHAKYSDIVKKYIELDRELSSPDEHGKTALMYACWFDQCFAVKMLVEAGVNVNVHDEDRTTALMFACMNGCVTCCSILLHAGAHINAREKHGKTALFLTKIKPGLSTLDIYEELLIHGAHFGLENISPVLKEKFMESIETFPCTILSIIHDMLLRFEYVGCSQDIMFRVKRSQPETSSLYTGCIRTSSEVQATWLRKYSALAARSCVKYIGDIDKFPTARKLKVYISCMGCKYLFKRAEALFPSSDDKSVRDNVDDMYSDDTLSAQGDMDYNDDMHSNDEWSESGGNENDTGDSTYQDGDTSQGMEHMSFHDNDSNSDENDTDEDMNLPQYVVVPGASDCSEFDDMESVEDGWHLEDD</sequence>
<dbReference type="InterPro" id="IPR002110">
    <property type="entry name" value="Ankyrin_rpt"/>
</dbReference>
<feature type="repeat" description="ANK" evidence="3">
    <location>
        <begin position="224"/>
        <end position="256"/>
    </location>
</feature>
<feature type="non-terminal residue" evidence="5">
    <location>
        <position position="1"/>
    </location>
</feature>
<feature type="compositionally biased region" description="Acidic residues" evidence="4">
    <location>
        <begin position="514"/>
        <end position="525"/>
    </location>
</feature>
<accession>A0A8S4QE14</accession>
<reference evidence="5" key="1">
    <citation type="submission" date="2022-03" db="EMBL/GenBank/DDBJ databases">
        <authorList>
            <person name="Martin C."/>
        </authorList>
    </citation>
    <scope>NUCLEOTIDE SEQUENCE</scope>
</reference>
<dbReference type="SUPFAM" id="SSF48403">
    <property type="entry name" value="Ankyrin repeat"/>
    <property type="match status" value="1"/>
</dbReference>
<keyword evidence="2 3" id="KW-0040">ANK repeat</keyword>
<feature type="region of interest" description="Disordered" evidence="4">
    <location>
        <begin position="445"/>
        <end position="557"/>
    </location>
</feature>
<dbReference type="EMBL" id="CAIIXF020000272">
    <property type="protein sequence ID" value="CAH1803132.1"/>
    <property type="molecule type" value="Genomic_DNA"/>
</dbReference>
<keyword evidence="1" id="KW-0677">Repeat</keyword>
<dbReference type="AlphaFoldDB" id="A0A8S4QE14"/>
<dbReference type="PANTHER" id="PTHR24126">
    <property type="entry name" value="ANKYRIN REPEAT, PH AND SEC7 DOMAIN CONTAINING PROTEIN SECG-RELATED"/>
    <property type="match status" value="1"/>
</dbReference>
<organism evidence="5 6">
    <name type="scientific">Owenia fusiformis</name>
    <name type="common">Polychaete worm</name>
    <dbReference type="NCBI Taxonomy" id="6347"/>
    <lineage>
        <taxon>Eukaryota</taxon>
        <taxon>Metazoa</taxon>
        <taxon>Spiralia</taxon>
        <taxon>Lophotrochozoa</taxon>
        <taxon>Annelida</taxon>
        <taxon>Polychaeta</taxon>
        <taxon>Sedentaria</taxon>
        <taxon>Canalipalpata</taxon>
        <taxon>Sabellida</taxon>
        <taxon>Oweniida</taxon>
        <taxon>Oweniidae</taxon>
        <taxon>Owenia</taxon>
    </lineage>
</organism>